<sequence length="265" mass="27754">MLCSTCGVTPAASPDARCPACQGPGAAATTTAAAAAWAVRAPFSDVGGIGTVLVILFALCGVLDLLSVAADLNVRSVIQDLVANAPVSAAEIDDADGTQAAVGGLQTLMYLATGVTFLVWFRRARLNAGLLDPEEQRRGPGWAVGGWFVPVVHLWFPRQIAGDIWRASRPRTAAGWAEQVPLTVVNLWWGAWLVGTAGGQLAARLDLRAETPDELLDVAGYLAFADLAAAVSAVLAVLFVRRLTAMQTDRIRTLTAVPYPVGLPV</sequence>
<proteinExistence type="predicted"/>
<reference evidence="3" key="1">
    <citation type="submission" date="2024-06" db="EMBL/GenBank/DDBJ databases">
        <title>The genome sequences of Kitasatospora sp. strain HUAS MG31.</title>
        <authorList>
            <person name="Mo P."/>
        </authorList>
    </citation>
    <scope>NUCLEOTIDE SEQUENCE</scope>
    <source>
        <strain evidence="3">HUAS MG31</strain>
    </source>
</reference>
<dbReference type="KEGG" id="kcm:ABWK59_02430"/>
<accession>A0AAU8JS18</accession>
<dbReference type="AlphaFoldDB" id="A0AAU8JS18"/>
<feature type="transmembrane region" description="Helical" evidence="1">
    <location>
        <begin position="179"/>
        <end position="198"/>
    </location>
</feature>
<feature type="domain" description="DUF4328" evidence="2">
    <location>
        <begin position="86"/>
        <end position="245"/>
    </location>
</feature>
<name>A0AAU8JS18_9ACTN</name>
<gene>
    <name evidence="3" type="ORF">ABWK59_02430</name>
</gene>
<dbReference type="Pfam" id="PF14219">
    <property type="entry name" value="DUF4328"/>
    <property type="match status" value="1"/>
</dbReference>
<keyword evidence="1" id="KW-1133">Transmembrane helix</keyword>
<keyword evidence="1" id="KW-0812">Transmembrane</keyword>
<protein>
    <submittedName>
        <fullName evidence="3">DUF4328 domain-containing protein</fullName>
    </submittedName>
</protein>
<feature type="transmembrane region" description="Helical" evidence="1">
    <location>
        <begin position="100"/>
        <end position="121"/>
    </location>
</feature>
<dbReference type="RefSeq" id="WP_354637589.1">
    <property type="nucleotide sequence ID" value="NZ_CP159872.1"/>
</dbReference>
<evidence type="ECO:0000313" key="3">
    <source>
        <dbReference type="EMBL" id="XCM77866.1"/>
    </source>
</evidence>
<dbReference type="InterPro" id="IPR025565">
    <property type="entry name" value="DUF4328"/>
</dbReference>
<evidence type="ECO:0000259" key="2">
    <source>
        <dbReference type="Pfam" id="PF14219"/>
    </source>
</evidence>
<organism evidence="3">
    <name type="scientific">Kitasatospora camelliae</name>
    <dbReference type="NCBI Taxonomy" id="3156397"/>
    <lineage>
        <taxon>Bacteria</taxon>
        <taxon>Bacillati</taxon>
        <taxon>Actinomycetota</taxon>
        <taxon>Actinomycetes</taxon>
        <taxon>Kitasatosporales</taxon>
        <taxon>Streptomycetaceae</taxon>
        <taxon>Kitasatospora</taxon>
    </lineage>
</organism>
<evidence type="ECO:0000256" key="1">
    <source>
        <dbReference type="SAM" id="Phobius"/>
    </source>
</evidence>
<feature type="transmembrane region" description="Helical" evidence="1">
    <location>
        <begin position="218"/>
        <end position="240"/>
    </location>
</feature>
<dbReference type="EMBL" id="CP159872">
    <property type="protein sequence ID" value="XCM77866.1"/>
    <property type="molecule type" value="Genomic_DNA"/>
</dbReference>
<keyword evidence="1" id="KW-0472">Membrane</keyword>
<feature type="transmembrane region" description="Helical" evidence="1">
    <location>
        <begin position="46"/>
        <end position="66"/>
    </location>
</feature>